<evidence type="ECO:0000256" key="3">
    <source>
        <dbReference type="ARBA" id="ARBA00022475"/>
    </source>
</evidence>
<dbReference type="PRINTS" id="PR00237">
    <property type="entry name" value="GPCRRHODOPSN"/>
</dbReference>
<comment type="similarity">
    <text evidence="2">Belongs to the G-protein coupled receptor 1 family.</text>
</comment>
<keyword evidence="4 12" id="KW-0812">Transmembrane</keyword>
<evidence type="ECO:0000256" key="7">
    <source>
        <dbReference type="ARBA" id="ARBA00023136"/>
    </source>
</evidence>
<feature type="transmembrane region" description="Helical" evidence="12">
    <location>
        <begin position="169"/>
        <end position="189"/>
    </location>
</feature>
<dbReference type="InterPro" id="IPR017452">
    <property type="entry name" value="GPCR_Rhodpsn_7TM"/>
</dbReference>
<evidence type="ECO:0000313" key="15">
    <source>
        <dbReference type="Proteomes" id="UP000024635"/>
    </source>
</evidence>
<evidence type="ECO:0000256" key="9">
    <source>
        <dbReference type="ARBA" id="ARBA00023180"/>
    </source>
</evidence>
<keyword evidence="5 12" id="KW-1133">Transmembrane helix</keyword>
<name>A0A016X4R0_9BILA</name>
<feature type="transmembrane region" description="Helical" evidence="12">
    <location>
        <begin position="122"/>
        <end position="148"/>
    </location>
</feature>
<organism evidence="14 15">
    <name type="scientific">Ancylostoma ceylanicum</name>
    <dbReference type="NCBI Taxonomy" id="53326"/>
    <lineage>
        <taxon>Eukaryota</taxon>
        <taxon>Metazoa</taxon>
        <taxon>Ecdysozoa</taxon>
        <taxon>Nematoda</taxon>
        <taxon>Chromadorea</taxon>
        <taxon>Rhabditida</taxon>
        <taxon>Rhabditina</taxon>
        <taxon>Rhabditomorpha</taxon>
        <taxon>Strongyloidea</taxon>
        <taxon>Ancylostomatidae</taxon>
        <taxon>Ancylostomatinae</taxon>
        <taxon>Ancylostoma</taxon>
    </lineage>
</organism>
<sequence length="411" mass="46915">MGVSSAQFWSRYGNVPLQALAGTMEVSETDDDDVLFCAEDGGGVAGRGCHMDYLLAYAVAELLLSIHISLSNLLVLYVYLRKKDVRTVTNTYIFSLALTDFLAGCFGIPITIISVLTRRPQSFYGCLFVHLILCILCTISTFHMLAIAVDKYVTICCRDQLFRSRHSRAVFLIALSWVSGTLIATLPLFNFFGFAETESAFHAVEDQCYFTKVVDYRYLVYVIFVGTILAPTALIVFCYVSIYSRIRKEEIQIKFLLRKSERDRRMQGRRKLIRILLILVVSYGICWYPLYIINSIDYFWPEFSIAGMTLWAVVLSHMSCALNPLIYAYGMPGFKKALREFFNIHTDQQSNTGVNYSCYLRSSGPPKTQSSLNGRLRRYPSESRRKISAPTPLIKRNLNDRRIRRQTIDVS</sequence>
<dbReference type="EMBL" id="JARK01000004">
    <property type="protein sequence ID" value="EYC46233.1"/>
    <property type="molecule type" value="Genomic_DNA"/>
</dbReference>
<dbReference type="PROSITE" id="PS50262">
    <property type="entry name" value="G_PROTEIN_RECEP_F1_2"/>
    <property type="match status" value="1"/>
</dbReference>
<comment type="caution">
    <text evidence="14">The sequence shown here is derived from an EMBL/GenBank/DDBJ whole genome shotgun (WGS) entry which is preliminary data.</text>
</comment>
<dbReference type="Gene3D" id="1.20.1070.10">
    <property type="entry name" value="Rhodopsin 7-helix transmembrane proteins"/>
    <property type="match status" value="1"/>
</dbReference>
<feature type="domain" description="G-protein coupled receptors family 1 profile" evidence="13">
    <location>
        <begin position="71"/>
        <end position="327"/>
    </location>
</feature>
<feature type="region of interest" description="Disordered" evidence="11">
    <location>
        <begin position="363"/>
        <end position="385"/>
    </location>
</feature>
<feature type="transmembrane region" description="Helical" evidence="12">
    <location>
        <begin position="272"/>
        <end position="293"/>
    </location>
</feature>
<evidence type="ECO:0000256" key="12">
    <source>
        <dbReference type="SAM" id="Phobius"/>
    </source>
</evidence>
<dbReference type="InterPro" id="IPR000276">
    <property type="entry name" value="GPCR_Rhodpsn"/>
</dbReference>
<dbReference type="Pfam" id="PF00001">
    <property type="entry name" value="7tm_1"/>
    <property type="match status" value="1"/>
</dbReference>
<keyword evidence="6" id="KW-0297">G-protein coupled receptor</keyword>
<dbReference type="SUPFAM" id="SSF81321">
    <property type="entry name" value="Family A G protein-coupled receptor-like"/>
    <property type="match status" value="1"/>
</dbReference>
<dbReference type="OrthoDB" id="9445642at2759"/>
<keyword evidence="10" id="KW-0807">Transducer</keyword>
<evidence type="ECO:0000256" key="1">
    <source>
        <dbReference type="ARBA" id="ARBA00004651"/>
    </source>
</evidence>
<feature type="transmembrane region" description="Helical" evidence="12">
    <location>
        <begin position="54"/>
        <end position="80"/>
    </location>
</feature>
<keyword evidence="8" id="KW-0675">Receptor</keyword>
<feature type="transmembrane region" description="Helical" evidence="12">
    <location>
        <begin position="305"/>
        <end position="329"/>
    </location>
</feature>
<feature type="transmembrane region" description="Helical" evidence="12">
    <location>
        <begin position="218"/>
        <end position="242"/>
    </location>
</feature>
<feature type="transmembrane region" description="Helical" evidence="12">
    <location>
        <begin position="92"/>
        <end position="116"/>
    </location>
</feature>
<dbReference type="InterPro" id="IPR000611">
    <property type="entry name" value="NPY_rcpt"/>
</dbReference>
<reference evidence="15" key="1">
    <citation type="journal article" date="2015" name="Nat. Genet.">
        <title>The genome and transcriptome of the zoonotic hookworm Ancylostoma ceylanicum identify infection-specific gene families.</title>
        <authorList>
            <person name="Schwarz E.M."/>
            <person name="Hu Y."/>
            <person name="Antoshechkin I."/>
            <person name="Miller M.M."/>
            <person name="Sternberg P.W."/>
            <person name="Aroian R.V."/>
        </authorList>
    </citation>
    <scope>NUCLEOTIDE SEQUENCE</scope>
    <source>
        <strain evidence="15">HY135</strain>
    </source>
</reference>
<dbReference type="PANTHER" id="PTHR24246">
    <property type="entry name" value="OLFACTORY RECEPTOR AND ADENOSINE RECEPTOR"/>
    <property type="match status" value="1"/>
</dbReference>
<gene>
    <name evidence="14" type="primary">Acey_s0404.g854</name>
    <name evidence="14" type="synonym">Acey-T21B4.4</name>
    <name evidence="14" type="ORF">Y032_0404g854</name>
</gene>
<keyword evidence="9" id="KW-0325">Glycoprotein</keyword>
<dbReference type="GO" id="GO:0005886">
    <property type="term" value="C:plasma membrane"/>
    <property type="evidence" value="ECO:0007669"/>
    <property type="project" value="UniProtKB-SubCell"/>
</dbReference>
<dbReference type="PANTHER" id="PTHR24246:SF27">
    <property type="entry name" value="ADENOSINE RECEPTOR, ISOFORM A"/>
    <property type="match status" value="1"/>
</dbReference>
<keyword evidence="7 12" id="KW-0472">Membrane</keyword>
<dbReference type="STRING" id="53326.A0A016X4R0"/>
<protein>
    <recommendedName>
        <fullName evidence="13">G-protein coupled receptors family 1 profile domain-containing protein</fullName>
    </recommendedName>
</protein>
<comment type="subcellular location">
    <subcellularLocation>
        <location evidence="1">Cell membrane</location>
        <topology evidence="1">Multi-pass membrane protein</topology>
    </subcellularLocation>
</comment>
<accession>A0A016X4R0</accession>
<dbReference type="PRINTS" id="PR01012">
    <property type="entry name" value="NRPEPTIDEYR"/>
</dbReference>
<evidence type="ECO:0000256" key="5">
    <source>
        <dbReference type="ARBA" id="ARBA00022989"/>
    </source>
</evidence>
<keyword evidence="3" id="KW-1003">Cell membrane</keyword>
<evidence type="ECO:0000313" key="14">
    <source>
        <dbReference type="EMBL" id="EYC46233.1"/>
    </source>
</evidence>
<evidence type="ECO:0000256" key="2">
    <source>
        <dbReference type="ARBA" id="ARBA00010663"/>
    </source>
</evidence>
<dbReference type="AlphaFoldDB" id="A0A016X4R0"/>
<proteinExistence type="inferred from homology"/>
<keyword evidence="15" id="KW-1185">Reference proteome</keyword>
<evidence type="ECO:0000256" key="8">
    <source>
        <dbReference type="ARBA" id="ARBA00023170"/>
    </source>
</evidence>
<dbReference type="GO" id="GO:0004983">
    <property type="term" value="F:neuropeptide Y receptor activity"/>
    <property type="evidence" value="ECO:0007669"/>
    <property type="project" value="InterPro"/>
</dbReference>
<evidence type="ECO:0000256" key="6">
    <source>
        <dbReference type="ARBA" id="ARBA00023040"/>
    </source>
</evidence>
<evidence type="ECO:0000256" key="10">
    <source>
        <dbReference type="ARBA" id="ARBA00023224"/>
    </source>
</evidence>
<evidence type="ECO:0000259" key="13">
    <source>
        <dbReference type="PROSITE" id="PS50262"/>
    </source>
</evidence>
<dbReference type="Proteomes" id="UP000024635">
    <property type="component" value="Unassembled WGS sequence"/>
</dbReference>
<evidence type="ECO:0000256" key="4">
    <source>
        <dbReference type="ARBA" id="ARBA00022692"/>
    </source>
</evidence>
<evidence type="ECO:0000256" key="11">
    <source>
        <dbReference type="SAM" id="MobiDB-lite"/>
    </source>
</evidence>